<comment type="similarity">
    <text evidence="1">Belongs to the metallo-beta-lactamase superfamily. Class-B beta-lactamase family.</text>
</comment>
<accession>A0ABX2PIB6</accession>
<dbReference type="PANTHER" id="PTHR42951:SF4">
    <property type="entry name" value="ACYL-COENZYME A THIOESTERASE MBLAC2"/>
    <property type="match status" value="1"/>
</dbReference>
<organism evidence="3 4">
    <name type="scientific">Donghicola mangrovi</name>
    <dbReference type="NCBI Taxonomy" id="2729614"/>
    <lineage>
        <taxon>Bacteria</taxon>
        <taxon>Pseudomonadati</taxon>
        <taxon>Pseudomonadota</taxon>
        <taxon>Alphaproteobacteria</taxon>
        <taxon>Rhodobacterales</taxon>
        <taxon>Roseobacteraceae</taxon>
        <taxon>Donghicola</taxon>
    </lineage>
</organism>
<keyword evidence="4" id="KW-1185">Reference proteome</keyword>
<dbReference type="EMBL" id="JABCJD010000007">
    <property type="protein sequence ID" value="NVO28502.1"/>
    <property type="molecule type" value="Genomic_DNA"/>
</dbReference>
<dbReference type="InterPro" id="IPR050855">
    <property type="entry name" value="NDM-1-like"/>
</dbReference>
<dbReference type="InterPro" id="IPR001279">
    <property type="entry name" value="Metallo-B-lactamas"/>
</dbReference>
<evidence type="ECO:0000259" key="2">
    <source>
        <dbReference type="SMART" id="SM00849"/>
    </source>
</evidence>
<evidence type="ECO:0000313" key="3">
    <source>
        <dbReference type="EMBL" id="NVO28502.1"/>
    </source>
</evidence>
<evidence type="ECO:0000313" key="4">
    <source>
        <dbReference type="Proteomes" id="UP000523601"/>
    </source>
</evidence>
<dbReference type="SUPFAM" id="SSF56281">
    <property type="entry name" value="Metallo-hydrolase/oxidoreductase"/>
    <property type="match status" value="1"/>
</dbReference>
<dbReference type="NCBIfam" id="TIGR04559">
    <property type="entry name" value="SoxH_rel_PQQ_2"/>
    <property type="match status" value="1"/>
</dbReference>
<reference evidence="3 4" key="1">
    <citation type="submission" date="2020-04" db="EMBL/GenBank/DDBJ databases">
        <title>Donghicola sp., a member of the Rhodobacteraceae family isolated from mangrove forest in Thailand.</title>
        <authorList>
            <person name="Charoenyingcharoen P."/>
            <person name="Yukphan P."/>
        </authorList>
    </citation>
    <scope>NUCLEOTIDE SEQUENCE [LARGE SCALE GENOMIC DNA]</scope>
    <source>
        <strain evidence="3 4">C2-DW-16</strain>
    </source>
</reference>
<dbReference type="Proteomes" id="UP000523601">
    <property type="component" value="Unassembled WGS sequence"/>
</dbReference>
<dbReference type="Gene3D" id="3.60.15.10">
    <property type="entry name" value="Ribonuclease Z/Hydroxyacylglutathione hydrolase-like"/>
    <property type="match status" value="1"/>
</dbReference>
<gene>
    <name evidence="3" type="ORF">HJ526_13810</name>
</gene>
<feature type="domain" description="Metallo-beta-lactamase" evidence="2">
    <location>
        <begin position="80"/>
        <end position="263"/>
    </location>
</feature>
<dbReference type="InterPro" id="IPR036866">
    <property type="entry name" value="RibonucZ/Hydroxyglut_hydro"/>
</dbReference>
<evidence type="ECO:0000256" key="1">
    <source>
        <dbReference type="ARBA" id="ARBA00005250"/>
    </source>
</evidence>
<protein>
    <submittedName>
        <fullName evidence="3">Quinoprotein relay system zinc metallohydrolase 2</fullName>
    </submittedName>
</protein>
<dbReference type="InterPro" id="IPR030829">
    <property type="entry name" value="SoxH-rel_PQQ_2"/>
</dbReference>
<proteinExistence type="inferred from homology"/>
<comment type="caution">
    <text evidence="3">The sequence shown here is derived from an EMBL/GenBank/DDBJ whole genome shotgun (WGS) entry which is preliminary data.</text>
</comment>
<sequence length="333" mass="35753">MFELVALMCEDSAPCQPHLVPGFEAATLAECQTLAQGWSGDGTPECRPLGPALEVREIAPGVWVHIGAIEEPDPENAGDVANLGFIVGGDSVAVVDSGGTRAIGEQMWRAIRQVTPLPISHVILTHMHPDHVLGASVLAESGAEIVGAEGLARAISDRQDSYLLRMQQEIGDGFAGTTAPVVARELAEPTQIDLGGRVLELAPWPLAHTANDLTVVDRKTRTLFAGDLLFDQHCPSLDGSVVGWQEALTKLRALDVDRAVTGHGRVLDWPPDDLPLERYLQALETQTRAALDAGQRLADAALTVAQDVSQEWALCGTYTPRNVTITFTQLEWD</sequence>
<dbReference type="Pfam" id="PF00753">
    <property type="entry name" value="Lactamase_B"/>
    <property type="match status" value="1"/>
</dbReference>
<dbReference type="CDD" id="cd16282">
    <property type="entry name" value="metallo-hydrolase-like_MBL-fold"/>
    <property type="match status" value="1"/>
</dbReference>
<dbReference type="RefSeq" id="WP_176855190.1">
    <property type="nucleotide sequence ID" value="NZ_JABCJD010000007.1"/>
</dbReference>
<dbReference type="PANTHER" id="PTHR42951">
    <property type="entry name" value="METALLO-BETA-LACTAMASE DOMAIN-CONTAINING"/>
    <property type="match status" value="1"/>
</dbReference>
<dbReference type="SMART" id="SM00849">
    <property type="entry name" value="Lactamase_B"/>
    <property type="match status" value="1"/>
</dbReference>
<name>A0ABX2PIB6_9RHOB</name>